<feature type="compositionally biased region" description="Low complexity" evidence="4">
    <location>
        <begin position="231"/>
        <end position="241"/>
    </location>
</feature>
<dbReference type="SMART" id="SM00799">
    <property type="entry name" value="DENN"/>
    <property type="match status" value="1"/>
</dbReference>
<name>A0A1Z5K434_FISSO</name>
<feature type="domain" description="UDENN" evidence="5">
    <location>
        <begin position="758"/>
        <end position="1253"/>
    </location>
</feature>
<feature type="region of interest" description="Disordered" evidence="4">
    <location>
        <begin position="187"/>
        <end position="263"/>
    </location>
</feature>
<dbReference type="GO" id="GO:0031410">
    <property type="term" value="C:cytoplasmic vesicle"/>
    <property type="evidence" value="ECO:0007669"/>
    <property type="project" value="TreeGrafter"/>
</dbReference>
<keyword evidence="2" id="KW-0677">Repeat</keyword>
<keyword evidence="7" id="KW-1185">Reference proteome</keyword>
<feature type="region of interest" description="Disordered" evidence="4">
    <location>
        <begin position="140"/>
        <end position="168"/>
    </location>
</feature>
<dbReference type="PROSITE" id="PS50294">
    <property type="entry name" value="WD_REPEATS_REGION"/>
    <property type="match status" value="2"/>
</dbReference>
<feature type="compositionally biased region" description="Basic and acidic residues" evidence="4">
    <location>
        <begin position="46"/>
        <end position="63"/>
    </location>
</feature>
<dbReference type="InterPro" id="IPR036322">
    <property type="entry name" value="WD40_repeat_dom_sf"/>
</dbReference>
<evidence type="ECO:0000256" key="4">
    <source>
        <dbReference type="SAM" id="MobiDB-lite"/>
    </source>
</evidence>
<dbReference type="Pfam" id="PF03456">
    <property type="entry name" value="uDENN"/>
    <property type="match status" value="1"/>
</dbReference>
<keyword evidence="1 3" id="KW-0853">WD repeat</keyword>
<dbReference type="SUPFAM" id="SSF50978">
    <property type="entry name" value="WD40 repeat-like"/>
    <property type="match status" value="2"/>
</dbReference>
<proteinExistence type="predicted"/>
<dbReference type="InterPro" id="IPR043153">
    <property type="entry name" value="DENN_C"/>
</dbReference>
<feature type="repeat" description="WD" evidence="3">
    <location>
        <begin position="2050"/>
        <end position="2084"/>
    </location>
</feature>
<dbReference type="PROSITE" id="PS50211">
    <property type="entry name" value="DENN"/>
    <property type="match status" value="1"/>
</dbReference>
<dbReference type="Gene3D" id="3.40.50.11500">
    <property type="match status" value="1"/>
</dbReference>
<feature type="compositionally biased region" description="Low complexity" evidence="4">
    <location>
        <begin position="643"/>
        <end position="655"/>
    </location>
</feature>
<feature type="region of interest" description="Disordered" evidence="4">
    <location>
        <begin position="482"/>
        <end position="503"/>
    </location>
</feature>
<dbReference type="EMBL" id="BDSP01000152">
    <property type="protein sequence ID" value="GAX20841.1"/>
    <property type="molecule type" value="Genomic_DNA"/>
</dbReference>
<dbReference type="PANTHER" id="PTHR12296">
    <property type="entry name" value="DENN DOMAIN-CONTAINING PROTEIN 4"/>
    <property type="match status" value="1"/>
</dbReference>
<comment type="caution">
    <text evidence="6">The sequence shown here is derived from an EMBL/GenBank/DDBJ whole genome shotgun (WGS) entry which is preliminary data.</text>
</comment>
<dbReference type="InterPro" id="IPR020472">
    <property type="entry name" value="WD40_PAC1"/>
</dbReference>
<feature type="compositionally biased region" description="Acidic residues" evidence="4">
    <location>
        <begin position="345"/>
        <end position="360"/>
    </location>
</feature>
<evidence type="ECO:0000256" key="1">
    <source>
        <dbReference type="ARBA" id="ARBA00022574"/>
    </source>
</evidence>
<accession>A0A1Z5K434</accession>
<dbReference type="Pfam" id="PF02141">
    <property type="entry name" value="DENN"/>
    <property type="match status" value="1"/>
</dbReference>
<protein>
    <recommendedName>
        <fullName evidence="5">UDENN domain-containing protein</fullName>
    </recommendedName>
</protein>
<dbReference type="PROSITE" id="PS50082">
    <property type="entry name" value="WD_REPEATS_2"/>
    <property type="match status" value="2"/>
</dbReference>
<organism evidence="6 7">
    <name type="scientific">Fistulifera solaris</name>
    <name type="common">Oleaginous diatom</name>
    <dbReference type="NCBI Taxonomy" id="1519565"/>
    <lineage>
        <taxon>Eukaryota</taxon>
        <taxon>Sar</taxon>
        <taxon>Stramenopiles</taxon>
        <taxon>Ochrophyta</taxon>
        <taxon>Bacillariophyta</taxon>
        <taxon>Bacillariophyceae</taxon>
        <taxon>Bacillariophycidae</taxon>
        <taxon>Naviculales</taxon>
        <taxon>Naviculaceae</taxon>
        <taxon>Fistulifera</taxon>
    </lineage>
</organism>
<dbReference type="GO" id="GO:0032483">
    <property type="term" value="P:regulation of Rab protein signal transduction"/>
    <property type="evidence" value="ECO:0007669"/>
    <property type="project" value="TreeGrafter"/>
</dbReference>
<feature type="region of interest" description="Disordered" evidence="4">
    <location>
        <begin position="335"/>
        <end position="360"/>
    </location>
</feature>
<feature type="region of interest" description="Disordered" evidence="4">
    <location>
        <begin position="635"/>
        <end position="655"/>
    </location>
</feature>
<dbReference type="InterPro" id="IPR001194">
    <property type="entry name" value="cDENN_dom"/>
</dbReference>
<feature type="region of interest" description="Disordered" evidence="4">
    <location>
        <begin position="542"/>
        <end position="563"/>
    </location>
</feature>
<dbReference type="Pfam" id="PF00400">
    <property type="entry name" value="WD40"/>
    <property type="match status" value="3"/>
</dbReference>
<dbReference type="OrthoDB" id="75250at2759"/>
<feature type="compositionally biased region" description="Polar residues" evidence="4">
    <location>
        <begin position="543"/>
        <end position="552"/>
    </location>
</feature>
<feature type="repeat" description="WD" evidence="3">
    <location>
        <begin position="1971"/>
        <end position="2009"/>
    </location>
</feature>
<evidence type="ECO:0000256" key="2">
    <source>
        <dbReference type="ARBA" id="ARBA00022737"/>
    </source>
</evidence>
<dbReference type="PANTHER" id="PTHR12296:SF21">
    <property type="entry name" value="DENN DOMAIN-CONTAINING PROTEIN 3"/>
    <property type="match status" value="1"/>
</dbReference>
<dbReference type="InterPro" id="IPR037516">
    <property type="entry name" value="Tripartite_DENN"/>
</dbReference>
<dbReference type="InterPro" id="IPR001680">
    <property type="entry name" value="WD40_rpt"/>
</dbReference>
<evidence type="ECO:0000259" key="5">
    <source>
        <dbReference type="PROSITE" id="PS50211"/>
    </source>
</evidence>
<reference evidence="6 7" key="1">
    <citation type="journal article" date="2015" name="Plant Cell">
        <title>Oil accumulation by the oleaginous diatom Fistulifera solaris as revealed by the genome and transcriptome.</title>
        <authorList>
            <person name="Tanaka T."/>
            <person name="Maeda Y."/>
            <person name="Veluchamy A."/>
            <person name="Tanaka M."/>
            <person name="Abida H."/>
            <person name="Marechal E."/>
            <person name="Bowler C."/>
            <person name="Muto M."/>
            <person name="Sunaga Y."/>
            <person name="Tanaka M."/>
            <person name="Yoshino T."/>
            <person name="Taniguchi T."/>
            <person name="Fukuda Y."/>
            <person name="Nemoto M."/>
            <person name="Matsumoto M."/>
            <person name="Wong P.S."/>
            <person name="Aburatani S."/>
            <person name="Fujibuchi W."/>
        </authorList>
    </citation>
    <scope>NUCLEOTIDE SEQUENCE [LARGE SCALE GENOMIC DNA]</scope>
    <source>
        <strain evidence="6 7">JPCC DA0580</strain>
    </source>
</reference>
<sequence>MYTEKTSLPGLGRSHKNYDGSANLSDREERRRHRGSRQDLWSDPPPKSRSEAISHRVSSEGRSSRNPIQTEVDLEPYRQQSQLHVRDRTSLKVSETADSLRTMNLDIYSEVNRPKAMEVGSDRTTAESSRELRTRRLLEQQRERRNSKQAQVDTSILNPSPTHFPASSPAVEKYLSRKNMMDGIQSRAETGRSGSGSDDDERLQSLRRSSSLTKASPRDFLMAARSSQKATTTTESTMQNTQKAPSSGNGSPANIVRSSQEANDEINKTLSSAVKGWSTFNSRLRRAVSPTRGIVTPLSKVDQYLANRHQQKQQTADESKASQFIRVPSFDTDAYLDGLQPSSESGEDEEEDEKAFIESSDDEVKDAATWSVRVCVISAVDLPASVIPSLPLSPVLKLGLVSIPGTQDKKAGHLELSKKVDSDGLASFPRTKIRCTSSRALSQRDNGSAEFHEEMRWDNVRRPHQMALAVELASRAVLTPANARESPAHVDTSSSGRPAGPSTALRFGAMFRKQQKKGSNSEMEQANAAAALAKLLVEDNAPAVTSSAGEQSSESHERGPLFDSHPAVMRSLAASQNEVDVQLNPRNRQRRRTRVTEDLRLGSRIIPLESLDLRQAIKSGFVRVEQWIELDASLDTNAPDFGSPRQSSSSKRSPSVLLEVTVARREVLDDSEDEMEQEETEAASIRRSYSKRASLIVKNQLKREAPVAEVKSSDDPILEPGIIDFACVMGARDIGDQKLDDGGRGWVNSNPECVILDRFPATDAFHQDRGRKATLAEKIEWFCFPEGIRLWRGTTPPNAEEMNLKRFSSLSPGSTSSSTALFDAYLGCTTSFSWFVIASNSDEYGSELVKTYGAVIRFYVPAPIGIDPKQDDFAQFITDDKSQRSDLVERKRLWVPLAICLTSSLPIVGIMEAMLLRLCDALSISGIPEDLSSSGIMKEVAQVVVNFHRPIQGVVNCSIPFLSGDPFHVALPPSQGLPSLPHGNAISTVCRLLGADGLNTLLAALLTESKILLHSDDVANLCLVAEVVTALIYPFQWSLPYVPVLPAAMMEFIEAPMPYLLGIPSCNMKHIDPSVLEDVVVVNIDQGLGDFSESEQGRKQMSKTPTPLPLPVAVSIERAVSKVFRAGEDAEALNDDSRVTGVQTFPRMEPESVIEREFRLSVAIDICGLTRGLEECLVYASSSQPVFNVDKFLQTAPAMYEEQRGYSSKLHFRGEPSTQKVVSPMSRKFLSTFVNCQHFHQFLELVNDDRLALFHDIMEVWKTGRSQKDTIFQPLEYDAVISRLSKTLKKREEKIPTFRILKNVDDKNEPEPKSGTKRFPFDLLHHLVADDASANDDNLPLSVGVKQVSVAYLVELEKNPWRYRSLFSIDTEDPAVARTLVISEKIKLRDAIGERRFQAWQMSKEDDSFSMLSEEPGNAFSSEPLDLKSLLQYADSSIEKVIGTSEDSQKRNVVEDARSRDAIRRCLQDLALSTGSTAEHKIFNESLVKQAEDAMRNPSAKNFFLNVLSQRKGSDSQRADFNTRRRTTVFNTVSLSSKVENEAFDILVRLGCALLDDCAQSRDFETAAVLLKLTAGLYTSVASKEGENAVVYMTSRIGGHHVYAELGVWESVMRSHLTARHETLKEDKASSGESTDVEVDEYEATISTLYEMVAYGIPAEELARFSSWKSKKNGWFKSEKGMSLLLLSKRLSGRREQGVTTSSGATISDIDSLGLSKPYVDKRVGSHDFENISLHWIETGWCHPAAKSARRLGASDTHVNAKRQGTQNILNLLDEQQSSQRHEKRMKRSAVTAMSYVGSSVVATGGLDGGVFLARRVRLDRKSRTVDKGQHDEKWDTCLVRGMHLDWGSSGSRFASVGSTTGADGEFGVGAVSCLATTRAISHTVDSPTSKDTAEPPDEHDLLREMEGCRVIAGTTCGDLRVWSIKDVFSAVFFAKGNESTKFGASGNQGTDFAAGSSLTRLKFSLRGRALSGHRGGVSCVDVPSPIFRPDSIITGGADGLIKLWSLRSPSISGIGQRGGEVDPSRIVQSALPSSPRTTAARSGDALSILSGHGGRILCVKTAWHGDRLLSCGADRTVRVWDISGSGGRCINTLSGHFGWVTKVNHWGPNTIISASTDRSIALWDTRIRSTPLFALRHHLAPVSDILVGARTDPIIVSAGLDGQVAAWDFRKLTGRTNSSPLASLPDNKKSHRCQVIRDPVGNLNLRDHERHRHVAGTLLLSRASVRENINSVYCLGSEGTIREWDTMSGRILSEHVTGHSDAISGFCSVGQDDAMMESSIEGTRRGLATTTISASWDGTVRLRRLIG</sequence>
<evidence type="ECO:0000313" key="6">
    <source>
        <dbReference type="EMBL" id="GAX20841.1"/>
    </source>
</evidence>
<feature type="compositionally biased region" description="Polar residues" evidence="4">
    <location>
        <begin position="148"/>
        <end position="161"/>
    </location>
</feature>
<feature type="region of interest" description="Disordered" evidence="4">
    <location>
        <begin position="1"/>
        <end position="92"/>
    </location>
</feature>
<dbReference type="InParanoid" id="A0A1Z5K434"/>
<dbReference type="InterPro" id="IPR015943">
    <property type="entry name" value="WD40/YVTN_repeat-like_dom_sf"/>
</dbReference>
<dbReference type="Proteomes" id="UP000198406">
    <property type="component" value="Unassembled WGS sequence"/>
</dbReference>
<dbReference type="InterPro" id="IPR005113">
    <property type="entry name" value="uDENN_dom"/>
</dbReference>
<evidence type="ECO:0000256" key="3">
    <source>
        <dbReference type="PROSITE-ProRule" id="PRU00221"/>
    </source>
</evidence>
<dbReference type="PROSITE" id="PS00678">
    <property type="entry name" value="WD_REPEATS_1"/>
    <property type="match status" value="3"/>
</dbReference>
<dbReference type="InterPro" id="IPR019775">
    <property type="entry name" value="WD40_repeat_CS"/>
</dbReference>
<dbReference type="SMART" id="SM00320">
    <property type="entry name" value="WD40"/>
    <property type="match status" value="6"/>
</dbReference>
<dbReference type="PRINTS" id="PR00320">
    <property type="entry name" value="GPROTEINBRPT"/>
</dbReference>
<gene>
    <name evidence="6" type="ORF">FisN_7Hh156</name>
</gene>
<evidence type="ECO:0000313" key="7">
    <source>
        <dbReference type="Proteomes" id="UP000198406"/>
    </source>
</evidence>
<dbReference type="InterPro" id="IPR051696">
    <property type="entry name" value="DENN_Domain_GEFs"/>
</dbReference>
<feature type="compositionally biased region" description="Polar residues" evidence="4">
    <location>
        <begin position="242"/>
        <end position="261"/>
    </location>
</feature>
<dbReference type="Gene3D" id="2.130.10.10">
    <property type="entry name" value="YVTN repeat-like/Quinoprotein amine dehydrogenase"/>
    <property type="match status" value="2"/>
</dbReference>